<keyword evidence="2" id="KW-1185">Reference proteome</keyword>
<comment type="caution">
    <text evidence="1">The sequence shown here is derived from an EMBL/GenBank/DDBJ whole genome shotgun (WGS) entry which is preliminary data.</text>
</comment>
<dbReference type="AlphaFoldDB" id="A0A117P6X9"/>
<proteinExistence type="predicted"/>
<dbReference type="EMBL" id="LMWJ01000014">
    <property type="protein sequence ID" value="KUM74211.1"/>
    <property type="molecule type" value="Genomic_DNA"/>
</dbReference>
<evidence type="ECO:0000313" key="2">
    <source>
        <dbReference type="Proteomes" id="UP000054024"/>
    </source>
</evidence>
<name>A0A117P6X9_9ACTN</name>
<sequence length="120" mass="13263">MLISRISLRLLPSEELVGDPFPDACVQLAFGPTRPSDEVGAVAVPESVRITPAYLVWLRVESGLALGEIRAEMQRAEIAWRQQLSRWYDDGRLAVEARAPDISLLQRVLDGLRNPGPVST</sequence>
<reference evidence="1 2" key="1">
    <citation type="submission" date="2015-10" db="EMBL/GenBank/DDBJ databases">
        <title>Draft genome sequence of Streptomyces curacoi DSM 40107, type strain for the species Streptomyces curacoi.</title>
        <authorList>
            <person name="Ruckert C."/>
            <person name="Winkler A."/>
            <person name="Kalinowski J."/>
            <person name="Kampfer P."/>
            <person name="Glaeser S."/>
        </authorList>
    </citation>
    <scope>NUCLEOTIDE SEQUENCE [LARGE SCALE GENOMIC DNA]</scope>
    <source>
        <strain evidence="1 2">DSM 40107</strain>
    </source>
</reference>
<dbReference type="STRING" id="146536.AQI70_20010"/>
<evidence type="ECO:0000313" key="1">
    <source>
        <dbReference type="EMBL" id="KUM74211.1"/>
    </source>
</evidence>
<protein>
    <submittedName>
        <fullName evidence="1">Uncharacterized protein</fullName>
    </submittedName>
</protein>
<dbReference type="Proteomes" id="UP000054024">
    <property type="component" value="Unassembled WGS sequence"/>
</dbReference>
<gene>
    <name evidence="1" type="ORF">AQI70_20010</name>
</gene>
<accession>A0A117P6X9</accession>
<dbReference type="RefSeq" id="WP_062151777.1">
    <property type="nucleotide sequence ID" value="NZ_KQ947988.1"/>
</dbReference>
<organism evidence="1 2">
    <name type="scientific">Streptomyces curacoi</name>
    <dbReference type="NCBI Taxonomy" id="146536"/>
    <lineage>
        <taxon>Bacteria</taxon>
        <taxon>Bacillati</taxon>
        <taxon>Actinomycetota</taxon>
        <taxon>Actinomycetes</taxon>
        <taxon>Kitasatosporales</taxon>
        <taxon>Streptomycetaceae</taxon>
        <taxon>Streptomyces</taxon>
    </lineage>
</organism>